<keyword evidence="2" id="KW-1003">Cell membrane</keyword>
<dbReference type="PANTHER" id="PTHR42709">
    <property type="entry name" value="ALKALINE PHOSPHATASE LIKE PROTEIN"/>
    <property type="match status" value="1"/>
</dbReference>
<evidence type="ECO:0000313" key="8">
    <source>
        <dbReference type="EMBL" id="MPN38464.1"/>
    </source>
</evidence>
<dbReference type="GO" id="GO:0005886">
    <property type="term" value="C:plasma membrane"/>
    <property type="evidence" value="ECO:0007669"/>
    <property type="project" value="UniProtKB-SubCell"/>
</dbReference>
<evidence type="ECO:0000256" key="4">
    <source>
        <dbReference type="ARBA" id="ARBA00022989"/>
    </source>
</evidence>
<feature type="transmembrane region" description="Helical" evidence="6">
    <location>
        <begin position="107"/>
        <end position="128"/>
    </location>
</feature>
<keyword evidence="3 6" id="KW-0812">Transmembrane</keyword>
<keyword evidence="5 6" id="KW-0472">Membrane</keyword>
<organism evidence="8">
    <name type="scientific">bioreactor metagenome</name>
    <dbReference type="NCBI Taxonomy" id="1076179"/>
    <lineage>
        <taxon>unclassified sequences</taxon>
        <taxon>metagenomes</taxon>
        <taxon>ecological metagenomes</taxon>
    </lineage>
</organism>
<comment type="subcellular location">
    <subcellularLocation>
        <location evidence="1">Cell membrane</location>
        <topology evidence="1">Multi-pass membrane protein</topology>
    </subcellularLocation>
</comment>
<evidence type="ECO:0000256" key="1">
    <source>
        <dbReference type="ARBA" id="ARBA00004651"/>
    </source>
</evidence>
<evidence type="ECO:0000259" key="7">
    <source>
        <dbReference type="Pfam" id="PF09335"/>
    </source>
</evidence>
<keyword evidence="4 6" id="KW-1133">Transmembrane helix</keyword>
<protein>
    <recommendedName>
        <fullName evidence="7">VTT domain-containing protein</fullName>
    </recommendedName>
</protein>
<dbReference type="PANTHER" id="PTHR42709:SF6">
    <property type="entry name" value="UNDECAPRENYL PHOSPHATE TRANSPORTER A"/>
    <property type="match status" value="1"/>
</dbReference>
<sequence length="138" mass="15893">MIGRLLNTERLEHLFESRLGKALHLKKEDIRKAENWFVKYDNKAIFFCRFVPIVRSLISIPAGMSKMSLKLFIVLTSIGTFIWNVILIYLGRLAGETWGIVASYIDFYSMVVAVVLCVIVLISGYIFIKKRFITNVNN</sequence>
<dbReference type="EMBL" id="VSSQ01093712">
    <property type="protein sequence ID" value="MPN38464.1"/>
    <property type="molecule type" value="Genomic_DNA"/>
</dbReference>
<reference evidence="8" key="1">
    <citation type="submission" date="2019-08" db="EMBL/GenBank/DDBJ databases">
        <authorList>
            <person name="Kucharzyk K."/>
            <person name="Murdoch R.W."/>
            <person name="Higgins S."/>
            <person name="Loffler F."/>
        </authorList>
    </citation>
    <scope>NUCLEOTIDE SEQUENCE</scope>
</reference>
<evidence type="ECO:0000256" key="5">
    <source>
        <dbReference type="ARBA" id="ARBA00023136"/>
    </source>
</evidence>
<name>A0A645HQQ2_9ZZZZ</name>
<feature type="transmembrane region" description="Helical" evidence="6">
    <location>
        <begin position="71"/>
        <end position="95"/>
    </location>
</feature>
<feature type="domain" description="VTT" evidence="7">
    <location>
        <begin position="24"/>
        <end position="92"/>
    </location>
</feature>
<proteinExistence type="predicted"/>
<accession>A0A645HQQ2</accession>
<comment type="caution">
    <text evidence="8">The sequence shown here is derived from an EMBL/GenBank/DDBJ whole genome shotgun (WGS) entry which is preliminary data.</text>
</comment>
<gene>
    <name evidence="8" type="ORF">SDC9_185988</name>
</gene>
<dbReference type="InterPro" id="IPR032816">
    <property type="entry name" value="VTT_dom"/>
</dbReference>
<dbReference type="AlphaFoldDB" id="A0A645HQQ2"/>
<evidence type="ECO:0000256" key="6">
    <source>
        <dbReference type="SAM" id="Phobius"/>
    </source>
</evidence>
<evidence type="ECO:0000256" key="2">
    <source>
        <dbReference type="ARBA" id="ARBA00022475"/>
    </source>
</evidence>
<dbReference type="InterPro" id="IPR051311">
    <property type="entry name" value="DedA_domain"/>
</dbReference>
<dbReference type="Pfam" id="PF09335">
    <property type="entry name" value="VTT_dom"/>
    <property type="match status" value="1"/>
</dbReference>
<evidence type="ECO:0000256" key="3">
    <source>
        <dbReference type="ARBA" id="ARBA00022692"/>
    </source>
</evidence>